<keyword evidence="1" id="KW-0472">Membrane</keyword>
<gene>
    <name evidence="2" type="ORF">SAI7S6_1009430</name>
</gene>
<evidence type="ECO:0000256" key="1">
    <source>
        <dbReference type="SAM" id="Phobius"/>
    </source>
</evidence>
<dbReference type="KEGG" id="saux:SAI6T6_1009400"/>
<dbReference type="KEGG" id="sauw:SAI5S5_1009390"/>
<dbReference type="KEGG" id="sauq:SAI4T8_1009420"/>
<reference evidence="2 3" key="1">
    <citation type="journal article" date="2012" name="PLoS ONE">
        <title>Short term evolution of a highly transmissible methicillin-resistant Staphylococcus aureus clone (ST228) in a tertiary care hospital.</title>
        <authorList>
            <person name="Vogel V."/>
            <person name="Falquet L."/>
            <person name="Calderon-Copete S.P."/>
            <person name="Basset P."/>
            <person name="Blanc D.S."/>
        </authorList>
    </citation>
    <scope>NUCLEOTIDE SEQUENCE [LARGE SCALE GENOMIC DNA]</scope>
    <source>
        <strain evidence="3">ST228/18412</strain>
    </source>
</reference>
<protein>
    <submittedName>
        <fullName evidence="2">Uncharacterized protein</fullName>
    </submittedName>
</protein>
<dbReference type="KEGG" id="sauy:SAI8T7_1009430"/>
<evidence type="ECO:0000313" key="3">
    <source>
        <dbReference type="Proteomes" id="UP000032744"/>
    </source>
</evidence>
<dbReference type="EMBL" id="HE579071">
    <property type="protein sequence ID" value="CCJ22689.1"/>
    <property type="molecule type" value="Genomic_DNA"/>
</dbReference>
<dbReference type="KEGG" id="saut:SAI1T1_2009420"/>
<proteinExistence type="predicted"/>
<organism evidence="2 3">
    <name type="scientific">Staphylococcus aureus subsp. aureus ST228</name>
    <dbReference type="NCBI Taxonomy" id="1074919"/>
    <lineage>
        <taxon>Bacteria</taxon>
        <taxon>Bacillati</taxon>
        <taxon>Bacillota</taxon>
        <taxon>Bacilli</taxon>
        <taxon>Bacillales</taxon>
        <taxon>Staphylococcaceae</taxon>
        <taxon>Staphylococcus</taxon>
    </lineage>
</organism>
<name>A0A7U7EYC7_STAAU</name>
<feature type="transmembrane region" description="Helical" evidence="1">
    <location>
        <begin position="45"/>
        <end position="65"/>
    </location>
</feature>
<sequence length="77" mass="8570">MNCNLKYLTFSSSANLRMSSLVKVRFGILKSSKFYLINRDKSPRFIGKVSPIGFCVASTIIFFLISCSSVVKCSCES</sequence>
<dbReference type="AlphaFoldDB" id="A0A7U7EYC7"/>
<dbReference type="Proteomes" id="UP000032744">
    <property type="component" value="Chromosome"/>
</dbReference>
<evidence type="ECO:0000313" key="2">
    <source>
        <dbReference type="EMBL" id="CCJ22689.1"/>
    </source>
</evidence>
<dbReference type="KEGG" id="sauk:SAI3T3_1009430"/>
<keyword evidence="1" id="KW-0812">Transmembrane</keyword>
<keyword evidence="1" id="KW-1133">Transmembrane helix</keyword>
<dbReference type="KEGG" id="sauj:SAI2T2_1009440"/>
<dbReference type="KEGG" id="sauv:SAI7S6_1009430"/>
<accession>A0A7U7EYC7</accession>